<accession>A0A933RWC3</accession>
<dbReference type="GO" id="GO:0000287">
    <property type="term" value="F:magnesium ion binding"/>
    <property type="evidence" value="ECO:0007669"/>
    <property type="project" value="InterPro"/>
</dbReference>
<reference evidence="1" key="1">
    <citation type="submission" date="2020-07" db="EMBL/GenBank/DDBJ databases">
        <title>Huge and variable diversity of episymbiotic CPR bacteria and DPANN archaea in groundwater ecosystems.</title>
        <authorList>
            <person name="He C.Y."/>
            <person name="Keren R."/>
            <person name="Whittaker M."/>
            <person name="Farag I.F."/>
            <person name="Doudna J."/>
            <person name="Cate J.H.D."/>
            <person name="Banfield J.F."/>
        </authorList>
    </citation>
    <scope>NUCLEOTIDE SEQUENCE</scope>
    <source>
        <strain evidence="1">NC_groundwater_1818_Pr3_B-0.1um_66_35</strain>
    </source>
</reference>
<dbReference type="AlphaFoldDB" id="A0A933RWC3"/>
<comment type="caution">
    <text evidence="1">The sequence shown here is derived from an EMBL/GenBank/DDBJ whole genome shotgun (WGS) entry which is preliminary data.</text>
</comment>
<evidence type="ECO:0000313" key="2">
    <source>
        <dbReference type="Proteomes" id="UP000782519"/>
    </source>
</evidence>
<evidence type="ECO:0000313" key="1">
    <source>
        <dbReference type="EMBL" id="MBI5128534.1"/>
    </source>
</evidence>
<dbReference type="GO" id="GO:0006281">
    <property type="term" value="P:DNA repair"/>
    <property type="evidence" value="ECO:0007669"/>
    <property type="project" value="InterPro"/>
</dbReference>
<organism evidence="1 2">
    <name type="scientific">Rhodopseudomonas palustris</name>
    <dbReference type="NCBI Taxonomy" id="1076"/>
    <lineage>
        <taxon>Bacteria</taxon>
        <taxon>Pseudomonadati</taxon>
        <taxon>Pseudomonadota</taxon>
        <taxon>Alphaproteobacteria</taxon>
        <taxon>Hyphomicrobiales</taxon>
        <taxon>Nitrobacteraceae</taxon>
        <taxon>Rhodopseudomonas</taxon>
    </lineage>
</organism>
<proteinExistence type="predicted"/>
<dbReference type="GO" id="GO:0006310">
    <property type="term" value="P:DNA recombination"/>
    <property type="evidence" value="ECO:0007669"/>
    <property type="project" value="InterPro"/>
</dbReference>
<dbReference type="EMBL" id="JACRJB010000010">
    <property type="protein sequence ID" value="MBI5128534.1"/>
    <property type="molecule type" value="Genomic_DNA"/>
</dbReference>
<protein>
    <submittedName>
        <fullName evidence="1">RusA family crossover junction endodeoxyribonuclease</fullName>
    </submittedName>
</protein>
<dbReference type="Gene3D" id="3.30.1330.70">
    <property type="entry name" value="Holliday junction resolvase RusA"/>
    <property type="match status" value="1"/>
</dbReference>
<dbReference type="Pfam" id="PF05866">
    <property type="entry name" value="RusA"/>
    <property type="match status" value="1"/>
</dbReference>
<sequence length="137" mass="15304">MEIAFPIEFIVADTPVSLQAKRRQSLDQWKSQVISASRPVLPQGHFATDRPISATLFYFPPAEMPGDIDNIVKPILDALGGHIYLDDRQVQRVVVQKFEPEGIFPFAAPTPTLEAALRGTKPVLYVRLSDDPFEELS</sequence>
<dbReference type="InterPro" id="IPR008822">
    <property type="entry name" value="Endonuclease_RusA-like"/>
</dbReference>
<dbReference type="InterPro" id="IPR036614">
    <property type="entry name" value="RusA-like_sf"/>
</dbReference>
<dbReference type="SUPFAM" id="SSF103084">
    <property type="entry name" value="Holliday junction resolvase RusA"/>
    <property type="match status" value="1"/>
</dbReference>
<name>A0A933RWC3_RHOPL</name>
<gene>
    <name evidence="1" type="ORF">HZA66_03760</name>
</gene>
<dbReference type="Proteomes" id="UP000782519">
    <property type="component" value="Unassembled WGS sequence"/>
</dbReference>